<comment type="caution">
    <text evidence="6">The sequence shown here is derived from an EMBL/GenBank/DDBJ whole genome shotgun (WGS) entry which is preliminary data.</text>
</comment>
<proteinExistence type="predicted"/>
<protein>
    <submittedName>
        <fullName evidence="6">NAD(P)/FAD-dependent oxidoreductase</fullName>
    </submittedName>
</protein>
<dbReference type="PRINTS" id="PR00469">
    <property type="entry name" value="PNDRDTASEII"/>
</dbReference>
<gene>
    <name evidence="6" type="ORF">FE697_018380</name>
</gene>
<dbReference type="InterPro" id="IPR023753">
    <property type="entry name" value="FAD/NAD-binding_dom"/>
</dbReference>
<dbReference type="Gene3D" id="3.50.50.60">
    <property type="entry name" value="FAD/NAD(P)-binding domain"/>
    <property type="match status" value="2"/>
</dbReference>
<dbReference type="InterPro" id="IPR036188">
    <property type="entry name" value="FAD/NAD-bd_sf"/>
</dbReference>
<dbReference type="Pfam" id="PF13649">
    <property type="entry name" value="Methyltransf_25"/>
    <property type="match status" value="1"/>
</dbReference>
<dbReference type="InterPro" id="IPR029063">
    <property type="entry name" value="SAM-dependent_MTases_sf"/>
</dbReference>
<accession>A0A5Q6RPC8</accession>
<dbReference type="OrthoDB" id="9786503at2"/>
<comment type="catalytic activity">
    <reaction evidence="3">
        <text>[thioredoxin]-dithiol + NADP(+) = [thioredoxin]-disulfide + NADPH + H(+)</text>
        <dbReference type="Rhea" id="RHEA:20345"/>
        <dbReference type="Rhea" id="RHEA-COMP:10698"/>
        <dbReference type="Rhea" id="RHEA-COMP:10700"/>
        <dbReference type="ChEBI" id="CHEBI:15378"/>
        <dbReference type="ChEBI" id="CHEBI:29950"/>
        <dbReference type="ChEBI" id="CHEBI:50058"/>
        <dbReference type="ChEBI" id="CHEBI:57783"/>
        <dbReference type="ChEBI" id="CHEBI:58349"/>
        <dbReference type="EC" id="1.8.1.9"/>
    </reaction>
</comment>
<dbReference type="Proteomes" id="UP000307768">
    <property type="component" value="Unassembled WGS sequence"/>
</dbReference>
<feature type="domain" description="Methyltransferase" evidence="5">
    <location>
        <begin position="366"/>
        <end position="459"/>
    </location>
</feature>
<reference evidence="6 7" key="1">
    <citation type="submission" date="2019-09" db="EMBL/GenBank/DDBJ databases">
        <title>Mumia zhuanghuii sp. nov. isolated from the intestinal contents of plateau pika (Ochotona curzoniae) in the Qinghai-Tibet plateau of China.</title>
        <authorList>
            <person name="Tian Z."/>
        </authorList>
    </citation>
    <scope>NUCLEOTIDE SEQUENCE [LARGE SCALE GENOMIC DNA]</scope>
    <source>
        <strain evidence="7">350</strain>
    </source>
</reference>
<organism evidence="6 7">
    <name type="scientific">Mumia zhuanghuii</name>
    <dbReference type="NCBI Taxonomy" id="2585211"/>
    <lineage>
        <taxon>Bacteria</taxon>
        <taxon>Bacillati</taxon>
        <taxon>Actinomycetota</taxon>
        <taxon>Actinomycetes</taxon>
        <taxon>Propionibacteriales</taxon>
        <taxon>Nocardioidaceae</taxon>
        <taxon>Mumia</taxon>
    </lineage>
</organism>
<sequence>MLEELEDTCDVAVLGGGAAGLNGALMLARARRSVVVIDAGAPRNAPAHAVHGLLGREGTPPAELLARGREEVRQYGGHVVSGTVTSVGRDEAGFTVVLGDGRAVSARRILVATGLVDELPDVEGLRERWGRDVVHCPYCHGWEVRDHAIGVLATGPLAVHQALMFRQWSDDVVLFTHTGPALAEEQAEQLSARGIPVVSGTVAGLEVADDRLTGVRMDDGRVVPRAALAVGARMTARTDFLADLGLRRQEHVSGAGEHLVVDAAGRTEVPGVWVAGNATDLSAQVGAAAAAGALAGAHINADLIDEETREAVAAYRATTRNASSTTEAYDPEFWETRYRAHGATGTVAPNTPLVETATGLAPGTALDAGSGHGSDAIWLAAQGWTVTALDVAPTALRRAGERALDVGDDVAARITWSEADLTRWTTAERYDLVTSHYVHVEAPYDELVSRLADAVAPGGTLLVVGHDTTHPSHHGVDPREAAAVLDPAEWEVLVAEVRERAATDQHGHAADLRDAVLRARRRG</sequence>
<dbReference type="RefSeq" id="WP_149771093.1">
    <property type="nucleotide sequence ID" value="NZ_VDFQ02000006.1"/>
</dbReference>
<dbReference type="InterPro" id="IPR041698">
    <property type="entry name" value="Methyltransf_25"/>
</dbReference>
<evidence type="ECO:0000256" key="1">
    <source>
        <dbReference type="ARBA" id="ARBA00022630"/>
    </source>
</evidence>
<evidence type="ECO:0000256" key="2">
    <source>
        <dbReference type="ARBA" id="ARBA00023002"/>
    </source>
</evidence>
<evidence type="ECO:0000259" key="4">
    <source>
        <dbReference type="Pfam" id="PF07992"/>
    </source>
</evidence>
<dbReference type="CDD" id="cd02440">
    <property type="entry name" value="AdoMet_MTases"/>
    <property type="match status" value="1"/>
</dbReference>
<dbReference type="InterPro" id="IPR050097">
    <property type="entry name" value="Ferredoxin-NADP_redctase_2"/>
</dbReference>
<dbReference type="GO" id="GO:0004791">
    <property type="term" value="F:thioredoxin-disulfide reductase (NADPH) activity"/>
    <property type="evidence" value="ECO:0007669"/>
    <property type="project" value="UniProtKB-EC"/>
</dbReference>
<dbReference type="SUPFAM" id="SSF51905">
    <property type="entry name" value="FAD/NAD(P)-binding domain"/>
    <property type="match status" value="1"/>
</dbReference>
<evidence type="ECO:0000259" key="5">
    <source>
        <dbReference type="Pfam" id="PF13649"/>
    </source>
</evidence>
<evidence type="ECO:0000313" key="7">
    <source>
        <dbReference type="Proteomes" id="UP000307768"/>
    </source>
</evidence>
<name>A0A5Q6RPC8_9ACTN</name>
<dbReference type="PANTHER" id="PTHR48105">
    <property type="entry name" value="THIOREDOXIN REDUCTASE 1-RELATED-RELATED"/>
    <property type="match status" value="1"/>
</dbReference>
<dbReference type="EMBL" id="VDFQ02000006">
    <property type="protein sequence ID" value="KAA1419870.1"/>
    <property type="molecule type" value="Genomic_DNA"/>
</dbReference>
<dbReference type="PRINTS" id="PR00368">
    <property type="entry name" value="FADPNR"/>
</dbReference>
<dbReference type="AlphaFoldDB" id="A0A5Q6RPC8"/>
<feature type="domain" description="FAD/NAD(P)-binding" evidence="4">
    <location>
        <begin position="10"/>
        <end position="291"/>
    </location>
</feature>
<dbReference type="Pfam" id="PF07992">
    <property type="entry name" value="Pyr_redox_2"/>
    <property type="match status" value="1"/>
</dbReference>
<evidence type="ECO:0000313" key="6">
    <source>
        <dbReference type="EMBL" id="KAA1419870.1"/>
    </source>
</evidence>
<dbReference type="Gene3D" id="3.40.50.150">
    <property type="entry name" value="Vaccinia Virus protein VP39"/>
    <property type="match status" value="1"/>
</dbReference>
<keyword evidence="1" id="KW-0285">Flavoprotein</keyword>
<keyword evidence="2" id="KW-0560">Oxidoreductase</keyword>
<dbReference type="SUPFAM" id="SSF53335">
    <property type="entry name" value="S-adenosyl-L-methionine-dependent methyltransferases"/>
    <property type="match status" value="1"/>
</dbReference>
<evidence type="ECO:0000256" key="3">
    <source>
        <dbReference type="ARBA" id="ARBA00048132"/>
    </source>
</evidence>